<comment type="caution">
    <text evidence="4">The sequence shown here is derived from an EMBL/GenBank/DDBJ whole genome shotgun (WGS) entry which is preliminary data.</text>
</comment>
<gene>
    <name evidence="4" type="ORF">EHYA_10313</name>
</gene>
<keyword evidence="4" id="KW-0378">Hydrolase</keyword>
<dbReference type="SUPFAM" id="SSF53474">
    <property type="entry name" value="alpha/beta-Hydrolases"/>
    <property type="match status" value="1"/>
</dbReference>
<dbReference type="GO" id="GO:0016787">
    <property type="term" value="F:hydrolase activity"/>
    <property type="evidence" value="ECO:0007669"/>
    <property type="project" value="UniProtKB-KW"/>
</dbReference>
<keyword evidence="1" id="KW-0575">Peroxidase</keyword>
<evidence type="ECO:0000256" key="2">
    <source>
        <dbReference type="SAM" id="MobiDB-lite"/>
    </source>
</evidence>
<dbReference type="AlphaFoldDB" id="A0A401Z6U4"/>
<proteinExistence type="predicted"/>
<feature type="region of interest" description="Disordered" evidence="2">
    <location>
        <begin position="167"/>
        <end position="186"/>
    </location>
</feature>
<dbReference type="RefSeq" id="WP_126644023.1">
    <property type="nucleotide sequence ID" value="NZ_BIFH01000067.1"/>
</dbReference>
<evidence type="ECO:0000259" key="3">
    <source>
        <dbReference type="Pfam" id="PF00561"/>
    </source>
</evidence>
<feature type="domain" description="AB hydrolase-1" evidence="3">
    <location>
        <begin position="33"/>
        <end position="277"/>
    </location>
</feature>
<dbReference type="GO" id="GO:0004601">
    <property type="term" value="F:peroxidase activity"/>
    <property type="evidence" value="ECO:0007669"/>
    <property type="project" value="UniProtKB-KW"/>
</dbReference>
<protein>
    <submittedName>
        <fullName evidence="4">Alpha/beta hydrolase</fullName>
    </submittedName>
</protein>
<dbReference type="InterPro" id="IPR000639">
    <property type="entry name" value="Epox_hydrolase-like"/>
</dbReference>
<dbReference type="EMBL" id="BIFH01000067">
    <property type="protein sequence ID" value="GCE02536.1"/>
    <property type="molecule type" value="Genomic_DNA"/>
</dbReference>
<dbReference type="PANTHER" id="PTHR43433:SF5">
    <property type="entry name" value="AB HYDROLASE-1 DOMAIN-CONTAINING PROTEIN"/>
    <property type="match status" value="1"/>
</dbReference>
<dbReference type="OrthoDB" id="9800988at2"/>
<reference evidence="4 5" key="1">
    <citation type="submission" date="2018-12" db="EMBL/GenBank/DDBJ databases">
        <title>Draft genome sequence of Embleya hyalina NBRC 13850T.</title>
        <authorList>
            <person name="Komaki H."/>
            <person name="Hosoyama A."/>
            <person name="Kimura A."/>
            <person name="Ichikawa N."/>
            <person name="Tamura T."/>
        </authorList>
    </citation>
    <scope>NUCLEOTIDE SEQUENCE [LARGE SCALE GENOMIC DNA]</scope>
    <source>
        <strain evidence="4 5">NBRC 13850</strain>
    </source>
</reference>
<dbReference type="InterPro" id="IPR029058">
    <property type="entry name" value="AB_hydrolase_fold"/>
</dbReference>
<dbReference type="InterPro" id="IPR050471">
    <property type="entry name" value="AB_hydrolase"/>
</dbReference>
<dbReference type="InterPro" id="IPR000073">
    <property type="entry name" value="AB_hydrolase_1"/>
</dbReference>
<dbReference type="Gene3D" id="3.40.50.1820">
    <property type="entry name" value="alpha/beta hydrolase"/>
    <property type="match status" value="1"/>
</dbReference>
<keyword evidence="1" id="KW-0560">Oxidoreductase</keyword>
<sequence length="289" mass="30549">MTTSTPPTRFAPAPGGRRIAYCVYGDPTGVPAIVAHGTPGSRFQAHPLDASAAAAGVRLICPDRPGFGETDPVDIDDFHAWDGDFTALLDALELDRASLIGISGGAGYALAVAQRVPDRVERLVVACGMVPGAPASATRGRLPVVTLAYWLARRAPGLLGVLLTRRTSAPTDPAKPPNGLPESDRLVLNDPATRASTARDAEAALCQGPRAAVADMRRYHRALPDPLGTLVAPTTIVHGDLDANVPVGVARWLHGRLPEAELRILPEAGHLFAFTDPTPLWHALLDRRH</sequence>
<dbReference type="PRINTS" id="PR00111">
    <property type="entry name" value="ABHYDROLASE"/>
</dbReference>
<name>A0A401Z6U4_9ACTN</name>
<evidence type="ECO:0000313" key="4">
    <source>
        <dbReference type="EMBL" id="GCE02536.1"/>
    </source>
</evidence>
<organism evidence="4 5">
    <name type="scientific">Embleya hyalina</name>
    <dbReference type="NCBI Taxonomy" id="516124"/>
    <lineage>
        <taxon>Bacteria</taxon>
        <taxon>Bacillati</taxon>
        <taxon>Actinomycetota</taxon>
        <taxon>Actinomycetes</taxon>
        <taxon>Kitasatosporales</taxon>
        <taxon>Streptomycetaceae</taxon>
        <taxon>Embleya</taxon>
    </lineage>
</organism>
<dbReference type="PANTHER" id="PTHR43433">
    <property type="entry name" value="HYDROLASE, ALPHA/BETA FOLD FAMILY PROTEIN"/>
    <property type="match status" value="1"/>
</dbReference>
<keyword evidence="5" id="KW-1185">Reference proteome</keyword>
<accession>A0A401Z6U4</accession>
<evidence type="ECO:0000256" key="1">
    <source>
        <dbReference type="ARBA" id="ARBA00022559"/>
    </source>
</evidence>
<evidence type="ECO:0000313" key="5">
    <source>
        <dbReference type="Proteomes" id="UP000286931"/>
    </source>
</evidence>
<dbReference type="Pfam" id="PF00561">
    <property type="entry name" value="Abhydrolase_1"/>
    <property type="match status" value="1"/>
</dbReference>
<dbReference type="Proteomes" id="UP000286931">
    <property type="component" value="Unassembled WGS sequence"/>
</dbReference>
<dbReference type="PRINTS" id="PR00412">
    <property type="entry name" value="EPOXHYDRLASE"/>
</dbReference>